<comment type="caution">
    <text evidence="1">The sequence shown here is derived from an EMBL/GenBank/DDBJ whole genome shotgun (WGS) entry which is preliminary data.</text>
</comment>
<evidence type="ECO:0008006" key="3">
    <source>
        <dbReference type="Google" id="ProtNLM"/>
    </source>
</evidence>
<proteinExistence type="predicted"/>
<dbReference type="Proteomes" id="UP001344658">
    <property type="component" value="Unassembled WGS sequence"/>
</dbReference>
<keyword evidence="2" id="KW-1185">Reference proteome</keyword>
<protein>
    <recommendedName>
        <fullName evidence="3">DUF3168 domain-containing protein</fullName>
    </recommendedName>
</protein>
<evidence type="ECO:0000313" key="1">
    <source>
        <dbReference type="EMBL" id="MEE4546774.1"/>
    </source>
</evidence>
<reference evidence="1 2" key="1">
    <citation type="submission" date="2023-12" db="EMBL/GenBank/DDBJ databases">
        <title>Streptomyces sp. V4-01.</title>
        <authorList>
            <person name="Somphong A."/>
            <person name="Phongsopitanun W."/>
        </authorList>
    </citation>
    <scope>NUCLEOTIDE SEQUENCE [LARGE SCALE GENOMIC DNA]</scope>
    <source>
        <strain evidence="1 2">V4-01</strain>
    </source>
</reference>
<sequence>MSTPIPVSTAPAARRYLFDQFTAQITADPDALKSSLLVCYDIPGPSQPDDIVAVGKVSRDIGVNSMVGGGGAGWLDERYSITVTLDVYRGGDSAQQTFERSFDLLNAVCAIVRADPTLGGAVTTARPVTSETEGDWDEQHKGFQTVTTVPIECYARI</sequence>
<name>A0ABU7PLR7_9ACTN</name>
<accession>A0ABU7PLR7</accession>
<gene>
    <name evidence="1" type="ORF">V2S66_33020</name>
</gene>
<evidence type="ECO:0000313" key="2">
    <source>
        <dbReference type="Proteomes" id="UP001344658"/>
    </source>
</evidence>
<dbReference type="EMBL" id="JAZEWV010000053">
    <property type="protein sequence ID" value="MEE4546774.1"/>
    <property type="molecule type" value="Genomic_DNA"/>
</dbReference>
<dbReference type="RefSeq" id="WP_330800551.1">
    <property type="nucleotide sequence ID" value="NZ_JAZEWV010000053.1"/>
</dbReference>
<organism evidence="1 2">
    <name type="scientific">Actinacidiphila polyblastidii</name>
    <dbReference type="NCBI Taxonomy" id="3110430"/>
    <lineage>
        <taxon>Bacteria</taxon>
        <taxon>Bacillati</taxon>
        <taxon>Actinomycetota</taxon>
        <taxon>Actinomycetes</taxon>
        <taxon>Kitasatosporales</taxon>
        <taxon>Streptomycetaceae</taxon>
        <taxon>Actinacidiphila</taxon>
    </lineage>
</organism>